<dbReference type="PANTHER" id="PTHR47791:SF3">
    <property type="entry name" value="MEIOTICALLY UP-REGULATED GENE 191 PROTEIN"/>
    <property type="match status" value="1"/>
</dbReference>
<dbReference type="STRING" id="1121345.SAMN02745217_02084"/>
<name>A0A1M7Y8P7_9FIRM</name>
<dbReference type="OrthoDB" id="2505409at2"/>
<dbReference type="AlphaFoldDB" id="A0A1M7Y8P7"/>
<dbReference type="InterPro" id="IPR008928">
    <property type="entry name" value="6-hairpin_glycosidase_sf"/>
</dbReference>
<evidence type="ECO:0000313" key="2">
    <source>
        <dbReference type="Proteomes" id="UP000184612"/>
    </source>
</evidence>
<dbReference type="SUPFAM" id="SSF48208">
    <property type="entry name" value="Six-hairpin glycosidases"/>
    <property type="match status" value="1"/>
</dbReference>
<dbReference type="InterPro" id="IPR053169">
    <property type="entry name" value="MUG_Protein"/>
</dbReference>
<dbReference type="Proteomes" id="UP000184612">
    <property type="component" value="Unassembled WGS sequence"/>
</dbReference>
<dbReference type="RefSeq" id="WP_073588832.1">
    <property type="nucleotide sequence ID" value="NZ_FRFD01000005.1"/>
</dbReference>
<dbReference type="Pfam" id="PF03663">
    <property type="entry name" value="Glyco_hydro_76"/>
    <property type="match status" value="1"/>
</dbReference>
<dbReference type="EMBL" id="FRFD01000005">
    <property type="protein sequence ID" value="SHO48898.1"/>
    <property type="molecule type" value="Genomic_DNA"/>
</dbReference>
<sequence>MYKIEDYCEKLQDSLMEYFWDEKEGVFQNHYPLQEEENWIYWWHAHAIDCLLDGYLRTKDKKYLIRAEAEYNGVFIRNGNTFLHNWYDDMEWTALAILRFFDVTQDNKYKDQVLLLWEDIKTAWNEDLGGMGWKKDQRDYRNTPANAPAAILAYRLYQRFLKKEDLEWGDKILSWNLKNLTDPETGFIWDGLNRLGDGKIDYEWKYTYNQGVVIGALLERYEIQKENADLELAVKIAEVTKGEFTAACNGIFPYEGVDDCGLFKGIYIRYLNLLAEKSEEHSEIKKTIQQNASCLIERGINKNGLAGGHWDAQEEKCVDLAQHLSGIMLLEMAYRLS</sequence>
<protein>
    <submittedName>
        <fullName evidence="1">Predicted alpha-1,6-mannanase, GH76 family</fullName>
    </submittedName>
</protein>
<dbReference type="InterPro" id="IPR014512">
    <property type="entry name" value="O_gly_hydro"/>
</dbReference>
<dbReference type="InterPro" id="IPR005198">
    <property type="entry name" value="Glyco_hydro_76"/>
</dbReference>
<accession>A0A1M7Y8P7</accession>
<dbReference type="PIRSF" id="PIRSF021505">
    <property type="entry name" value="O_gly_hdrol"/>
    <property type="match status" value="1"/>
</dbReference>
<reference evidence="1 2" key="1">
    <citation type="submission" date="2016-12" db="EMBL/GenBank/DDBJ databases">
        <authorList>
            <person name="Song W.-J."/>
            <person name="Kurnit D.M."/>
        </authorList>
    </citation>
    <scope>NUCLEOTIDE SEQUENCE [LARGE SCALE GENOMIC DNA]</scope>
    <source>
        <strain evidence="1 2">DSM 12503</strain>
    </source>
</reference>
<dbReference type="GO" id="GO:0005975">
    <property type="term" value="P:carbohydrate metabolic process"/>
    <property type="evidence" value="ECO:0007669"/>
    <property type="project" value="InterPro"/>
</dbReference>
<keyword evidence="2" id="KW-1185">Reference proteome</keyword>
<gene>
    <name evidence="1" type="ORF">SAMN02745217_02084</name>
</gene>
<dbReference type="PANTHER" id="PTHR47791">
    <property type="entry name" value="MEIOTICALLY UP-REGULATED GENE 191 PROTEIN"/>
    <property type="match status" value="1"/>
</dbReference>
<organism evidence="1 2">
    <name type="scientific">Anaerocolumna xylanovorans DSM 12503</name>
    <dbReference type="NCBI Taxonomy" id="1121345"/>
    <lineage>
        <taxon>Bacteria</taxon>
        <taxon>Bacillati</taxon>
        <taxon>Bacillota</taxon>
        <taxon>Clostridia</taxon>
        <taxon>Lachnospirales</taxon>
        <taxon>Lachnospiraceae</taxon>
        <taxon>Anaerocolumna</taxon>
    </lineage>
</organism>
<dbReference type="Gene3D" id="1.50.10.20">
    <property type="match status" value="1"/>
</dbReference>
<evidence type="ECO:0000313" key="1">
    <source>
        <dbReference type="EMBL" id="SHO48898.1"/>
    </source>
</evidence>
<proteinExistence type="predicted"/>